<dbReference type="PRINTS" id="PR00411">
    <property type="entry name" value="PNDRDTASEI"/>
</dbReference>
<dbReference type="SUPFAM" id="SSF51905">
    <property type="entry name" value="FAD/NAD(P)-binding domain"/>
    <property type="match status" value="1"/>
</dbReference>
<evidence type="ECO:0000256" key="1">
    <source>
        <dbReference type="ARBA" id="ARBA00004496"/>
    </source>
</evidence>
<feature type="domain" description="Pyridine nucleotide-disulphide oxidoreductase dimerisation" evidence="14">
    <location>
        <begin position="354"/>
        <end position="463"/>
    </location>
</feature>
<evidence type="ECO:0000259" key="14">
    <source>
        <dbReference type="Pfam" id="PF02852"/>
    </source>
</evidence>
<keyword evidence="7 13" id="KW-0274">FAD</keyword>
<name>A0ABT7QKY1_9GAMM</name>
<comment type="similarity">
    <text evidence="2 13">Belongs to the class-I pyridine nucleotide-disulfide oxidoreductase family.</text>
</comment>
<keyword evidence="10" id="KW-1015">Disulfide bond</keyword>
<evidence type="ECO:0000256" key="13">
    <source>
        <dbReference type="RuleBase" id="RU003692"/>
    </source>
</evidence>
<sequence length="473" mass="50089">MSNIYDVLVIGSGPGGYVAAIRAAQLGLNTACVDKWKNSKDKTVYGGTCLNVGCIPSKALLESSYNYERATHHFAAHGVLVDNVTVDLAVMQKRKEKIVNTLVSGIDGLFKKNKITALKGSATIASIGDICEVTITENGTTETVQAKNLIIATGSVPRSIPPAPIDNKNIVDNEGALAFDSLPKKLGVIGAGVIGLELGSVWNRLGSDVRVLEALPDFLAAADTDIAKEAGKLFKKQGLAIETGATVTQAKNTGKQVAVKWEKNGETHSETFDKLIVAVGRAPYTDGLNADGAGLAMERGFITVDEQCRTRFANVFAIGDVVRGPMLAHKAEDEGSMVAELIAGQKPEIEYDCIPWVIYTHPEIAWVGKTEQELNAAGIDYRKGAFPFLANGRARGLGETDGMVKMLAAADDDRILGVHILGAGASDLIAEGVLAMEMGAASEDIARTCHAHPTLAEAFREAALAVDKRAIHI</sequence>
<keyword evidence="8 13" id="KW-0560">Oxidoreductase</keyword>
<evidence type="ECO:0000256" key="10">
    <source>
        <dbReference type="ARBA" id="ARBA00023157"/>
    </source>
</evidence>
<evidence type="ECO:0000256" key="6">
    <source>
        <dbReference type="ARBA" id="ARBA00022630"/>
    </source>
</evidence>
<dbReference type="Pfam" id="PF07992">
    <property type="entry name" value="Pyr_redox_2"/>
    <property type="match status" value="1"/>
</dbReference>
<dbReference type="InterPro" id="IPR001100">
    <property type="entry name" value="Pyr_nuc-diS_OxRdtase"/>
</dbReference>
<evidence type="ECO:0000313" key="17">
    <source>
        <dbReference type="Proteomes" id="UP001168167"/>
    </source>
</evidence>
<dbReference type="EMBL" id="JANQAO010000002">
    <property type="protein sequence ID" value="MDM5147372.1"/>
    <property type="molecule type" value="Genomic_DNA"/>
</dbReference>
<organism evidence="16 17">
    <name type="scientific">Candidatus Doriopsillibacter californiensis</name>
    <dbReference type="NCBI Taxonomy" id="2970740"/>
    <lineage>
        <taxon>Bacteria</taxon>
        <taxon>Pseudomonadati</taxon>
        <taxon>Pseudomonadota</taxon>
        <taxon>Gammaproteobacteria</taxon>
        <taxon>Candidatus Tethybacterales</taxon>
        <taxon>Candidatus Persebacteraceae</taxon>
        <taxon>Candidatus Doriopsillibacter</taxon>
    </lineage>
</organism>
<keyword evidence="6 13" id="KW-0285">Flavoprotein</keyword>
<dbReference type="PIRSF" id="PIRSF000350">
    <property type="entry name" value="Mercury_reductase_MerA"/>
    <property type="match status" value="1"/>
</dbReference>
<evidence type="ECO:0000256" key="2">
    <source>
        <dbReference type="ARBA" id="ARBA00007532"/>
    </source>
</evidence>
<dbReference type="GO" id="GO:0004148">
    <property type="term" value="F:dihydrolipoyl dehydrogenase (NADH) activity"/>
    <property type="evidence" value="ECO:0007669"/>
    <property type="project" value="UniProtKB-EC"/>
</dbReference>
<dbReference type="NCBIfam" id="TIGR01350">
    <property type="entry name" value="lipoamide_DH"/>
    <property type="match status" value="1"/>
</dbReference>
<evidence type="ECO:0000259" key="15">
    <source>
        <dbReference type="Pfam" id="PF07992"/>
    </source>
</evidence>
<comment type="catalytic activity">
    <reaction evidence="12 13">
        <text>N(6)-[(R)-dihydrolipoyl]-L-lysyl-[protein] + NAD(+) = N(6)-[(R)-lipoyl]-L-lysyl-[protein] + NADH + H(+)</text>
        <dbReference type="Rhea" id="RHEA:15045"/>
        <dbReference type="Rhea" id="RHEA-COMP:10474"/>
        <dbReference type="Rhea" id="RHEA-COMP:10475"/>
        <dbReference type="ChEBI" id="CHEBI:15378"/>
        <dbReference type="ChEBI" id="CHEBI:57540"/>
        <dbReference type="ChEBI" id="CHEBI:57945"/>
        <dbReference type="ChEBI" id="CHEBI:83099"/>
        <dbReference type="ChEBI" id="CHEBI:83100"/>
        <dbReference type="EC" id="1.8.1.4"/>
    </reaction>
</comment>
<dbReference type="InterPro" id="IPR016156">
    <property type="entry name" value="FAD/NAD-linked_Rdtase_dimer_sf"/>
</dbReference>
<comment type="miscellaneous">
    <text evidence="13">The active site is a redox-active disulfide bond.</text>
</comment>
<dbReference type="InterPro" id="IPR036188">
    <property type="entry name" value="FAD/NAD-bd_sf"/>
</dbReference>
<keyword evidence="17" id="KW-1185">Reference proteome</keyword>
<proteinExistence type="inferred from homology"/>
<dbReference type="SUPFAM" id="SSF55424">
    <property type="entry name" value="FAD/NAD-linked reductases, dimerisation (C-terminal) domain"/>
    <property type="match status" value="1"/>
</dbReference>
<dbReference type="InterPro" id="IPR050151">
    <property type="entry name" value="Class-I_Pyr_Nuc-Dis_Oxidored"/>
</dbReference>
<dbReference type="Pfam" id="PF02852">
    <property type="entry name" value="Pyr_redox_dim"/>
    <property type="match status" value="1"/>
</dbReference>
<dbReference type="Gene3D" id="3.30.390.30">
    <property type="match status" value="1"/>
</dbReference>
<gene>
    <name evidence="16" type="primary">lpdA</name>
    <name evidence="16" type="ORF">NQX30_03160</name>
</gene>
<evidence type="ECO:0000313" key="16">
    <source>
        <dbReference type="EMBL" id="MDM5147372.1"/>
    </source>
</evidence>
<dbReference type="PRINTS" id="PR00368">
    <property type="entry name" value="FADPNR"/>
</dbReference>
<dbReference type="PANTHER" id="PTHR22912:SF224">
    <property type="entry name" value="DIHYDROLIPOYL DEHYDROGENASE"/>
    <property type="match status" value="1"/>
</dbReference>
<feature type="domain" description="FAD/NAD(P)-binding" evidence="15">
    <location>
        <begin position="5"/>
        <end position="335"/>
    </location>
</feature>
<evidence type="ECO:0000256" key="9">
    <source>
        <dbReference type="ARBA" id="ARBA00023027"/>
    </source>
</evidence>
<dbReference type="Proteomes" id="UP001168167">
    <property type="component" value="Unassembled WGS sequence"/>
</dbReference>
<dbReference type="Gene3D" id="3.50.50.60">
    <property type="entry name" value="FAD/NAD(P)-binding domain"/>
    <property type="match status" value="2"/>
</dbReference>
<dbReference type="InterPro" id="IPR006258">
    <property type="entry name" value="Lipoamide_DH"/>
</dbReference>
<evidence type="ECO:0000256" key="5">
    <source>
        <dbReference type="ARBA" id="ARBA00022490"/>
    </source>
</evidence>
<evidence type="ECO:0000256" key="11">
    <source>
        <dbReference type="ARBA" id="ARBA00023284"/>
    </source>
</evidence>
<keyword evidence="5" id="KW-0963">Cytoplasm</keyword>
<dbReference type="PROSITE" id="PS00076">
    <property type="entry name" value="PYRIDINE_REDOX_1"/>
    <property type="match status" value="1"/>
</dbReference>
<comment type="subcellular location">
    <subcellularLocation>
        <location evidence="1">Cytoplasm</location>
    </subcellularLocation>
</comment>
<keyword evidence="9 13" id="KW-0520">NAD</keyword>
<dbReference type="InterPro" id="IPR004099">
    <property type="entry name" value="Pyr_nucl-diS_OxRdtase_dimer"/>
</dbReference>
<protein>
    <recommendedName>
        <fullName evidence="4 13">Dihydrolipoyl dehydrogenase</fullName>
        <ecNumber evidence="3 13">1.8.1.4</ecNumber>
    </recommendedName>
</protein>
<evidence type="ECO:0000256" key="12">
    <source>
        <dbReference type="ARBA" id="ARBA00049187"/>
    </source>
</evidence>
<reference evidence="16" key="2">
    <citation type="journal article" date="2023" name="Microbiome">
        <title>Synthase-selected sorting approach identifies a beta-lactone synthase in a nudibranch symbiotic bacterium.</title>
        <authorList>
            <person name="Dzunkova M."/>
            <person name="La Clair J.J."/>
            <person name="Tyml T."/>
            <person name="Doud D."/>
            <person name="Schulz F."/>
            <person name="Piquer-Esteban S."/>
            <person name="Porcel Sanchis D."/>
            <person name="Osborn A."/>
            <person name="Robinson D."/>
            <person name="Louie K.B."/>
            <person name="Bowen B.P."/>
            <person name="Bowers R.M."/>
            <person name="Lee J."/>
            <person name="Arnau V."/>
            <person name="Diaz-Villanueva W."/>
            <person name="Stepanauskas R."/>
            <person name="Gosliner T."/>
            <person name="Date S.V."/>
            <person name="Northen T.R."/>
            <person name="Cheng J.F."/>
            <person name="Burkart M.D."/>
            <person name="Woyke T."/>
        </authorList>
    </citation>
    <scope>NUCLEOTIDE SEQUENCE</scope>
    <source>
        <strain evidence="16">Df01</strain>
    </source>
</reference>
<evidence type="ECO:0000256" key="3">
    <source>
        <dbReference type="ARBA" id="ARBA00012608"/>
    </source>
</evidence>
<comment type="caution">
    <text evidence="16">The sequence shown here is derived from an EMBL/GenBank/DDBJ whole genome shotgun (WGS) entry which is preliminary data.</text>
</comment>
<reference evidence="16" key="1">
    <citation type="submission" date="2022-08" db="EMBL/GenBank/DDBJ databases">
        <authorList>
            <person name="Dzunkova M."/>
            <person name="La Clair J."/>
            <person name="Tyml T."/>
            <person name="Doud D."/>
            <person name="Schulz F."/>
            <person name="Piquer S."/>
            <person name="Porcel Sanchis D."/>
            <person name="Osborn A."/>
            <person name="Robinson D."/>
            <person name="Louie K.B."/>
            <person name="Bowen B.P."/>
            <person name="Bowers R."/>
            <person name="Lee J."/>
            <person name="Arnau Llombart V."/>
            <person name="Diaz Villanueva W."/>
            <person name="Gosliner T."/>
            <person name="Northen T."/>
            <person name="Cheng J.-F."/>
            <person name="Burkart M.D."/>
            <person name="Woyke T."/>
        </authorList>
    </citation>
    <scope>NUCLEOTIDE SEQUENCE</scope>
    <source>
        <strain evidence="16">Df01</strain>
    </source>
</reference>
<dbReference type="InterPro" id="IPR023753">
    <property type="entry name" value="FAD/NAD-binding_dom"/>
</dbReference>
<dbReference type="PANTHER" id="PTHR22912">
    <property type="entry name" value="DISULFIDE OXIDOREDUCTASE"/>
    <property type="match status" value="1"/>
</dbReference>
<dbReference type="InterPro" id="IPR012999">
    <property type="entry name" value="Pyr_OxRdtase_I_AS"/>
</dbReference>
<comment type="cofactor">
    <cofactor evidence="13">
        <name>FAD</name>
        <dbReference type="ChEBI" id="CHEBI:57692"/>
    </cofactor>
    <text evidence="13">Binds 1 FAD per subunit.</text>
</comment>
<evidence type="ECO:0000256" key="4">
    <source>
        <dbReference type="ARBA" id="ARBA00016961"/>
    </source>
</evidence>
<evidence type="ECO:0000256" key="8">
    <source>
        <dbReference type="ARBA" id="ARBA00023002"/>
    </source>
</evidence>
<keyword evidence="11 13" id="KW-0676">Redox-active center</keyword>
<accession>A0ABT7QKY1</accession>
<evidence type="ECO:0000256" key="7">
    <source>
        <dbReference type="ARBA" id="ARBA00022827"/>
    </source>
</evidence>
<dbReference type="EC" id="1.8.1.4" evidence="3 13"/>